<dbReference type="InterPro" id="IPR051873">
    <property type="entry name" value="KNR4/SMI1_regulator"/>
</dbReference>
<sequence length="272" mass="30538">MIQNLAQRFQAVLAKIQKQQPLSRLELNDGATEAQLVQVQADLNVVFPDDLQQWYRLFDGQSPNSEHVFNGAAWLSLSRMQALWQHMQTRVTEMSHEEIALSADDEVQALWWHDAWLPFSDDGQGNYVCVDLAPSADGVMGQIIRVRFDNMVRSLEATSLEAWLDAHIEALEESDYVYSAKHGGIMDAEILFEEEDEGAADLPSMSPEAWQDMEGDLQNTLNHLLGEGAPDLKQLVNGLLDEDSPFKNQAESAAHSKHASFKDLFDSDVKQP</sequence>
<protein>
    <submittedName>
        <fullName evidence="3">SMI1/KNR4 family protein</fullName>
    </submittedName>
</protein>
<feature type="domain" description="Knr4/Smi1-like" evidence="2">
    <location>
        <begin position="30"/>
        <end position="166"/>
    </location>
</feature>
<proteinExistence type="predicted"/>
<keyword evidence="4" id="KW-1185">Reference proteome</keyword>
<dbReference type="SUPFAM" id="SSF160631">
    <property type="entry name" value="SMI1/KNR4-like"/>
    <property type="match status" value="1"/>
</dbReference>
<dbReference type="PANTHER" id="PTHR47432:SF1">
    <property type="entry name" value="CELL WALL ASSEMBLY REGULATOR SMI1"/>
    <property type="match status" value="1"/>
</dbReference>
<accession>A0ABY4EAV4</accession>
<dbReference type="Gene3D" id="3.40.1580.10">
    <property type="entry name" value="SMI1/KNR4-like"/>
    <property type="match status" value="1"/>
</dbReference>
<name>A0ABY4EAV4_VITST</name>
<dbReference type="Pfam" id="PF09346">
    <property type="entry name" value="SMI1_KNR4"/>
    <property type="match status" value="1"/>
</dbReference>
<evidence type="ECO:0000313" key="3">
    <source>
        <dbReference type="EMBL" id="UOO91698.1"/>
    </source>
</evidence>
<evidence type="ECO:0000256" key="1">
    <source>
        <dbReference type="SAM" id="MobiDB-lite"/>
    </source>
</evidence>
<feature type="compositionally biased region" description="Basic and acidic residues" evidence="1">
    <location>
        <begin position="260"/>
        <end position="272"/>
    </location>
</feature>
<evidence type="ECO:0000259" key="2">
    <source>
        <dbReference type="SMART" id="SM00860"/>
    </source>
</evidence>
<gene>
    <name evidence="3" type="ORF">LVJ81_08615</name>
</gene>
<reference evidence="3" key="2">
    <citation type="journal article" date="2022" name="Res Sq">
        <title>Evolution of multicellular longitudinally dividing oral cavity symbionts (Neisseriaceae).</title>
        <authorList>
            <person name="Nyongesa S."/>
            <person name="Weber P."/>
            <person name="Bernet E."/>
            <person name="Pullido F."/>
            <person name="Nieckarz M."/>
            <person name="Delaby M."/>
            <person name="Nieves C."/>
            <person name="Viehboeck T."/>
            <person name="Krause N."/>
            <person name="Rivera-Millot A."/>
            <person name="Nakamura A."/>
            <person name="Vischer N."/>
            <person name="VanNieuwenhze M."/>
            <person name="Brun Y."/>
            <person name="Cava F."/>
            <person name="Bulgheresi S."/>
            <person name="Veyrier F."/>
        </authorList>
    </citation>
    <scope>NUCLEOTIDE SEQUENCE</scope>
    <source>
        <strain evidence="3">SAG 1488-6</strain>
    </source>
</reference>
<reference evidence="3" key="1">
    <citation type="submission" date="2021-12" db="EMBL/GenBank/DDBJ databases">
        <authorList>
            <person name="Veyrier F.J."/>
        </authorList>
    </citation>
    <scope>NUCLEOTIDE SEQUENCE</scope>
    <source>
        <strain evidence="3">SAG 1488-6</strain>
    </source>
</reference>
<dbReference type="Proteomes" id="UP000832034">
    <property type="component" value="Chromosome"/>
</dbReference>
<organism evidence="3 4">
    <name type="scientific">Vitreoscilla stercoraria</name>
    <dbReference type="NCBI Taxonomy" id="61"/>
    <lineage>
        <taxon>Bacteria</taxon>
        <taxon>Pseudomonadati</taxon>
        <taxon>Pseudomonadota</taxon>
        <taxon>Betaproteobacteria</taxon>
        <taxon>Neisseriales</taxon>
        <taxon>Neisseriaceae</taxon>
        <taxon>Vitreoscilla</taxon>
    </lineage>
</organism>
<dbReference type="PANTHER" id="PTHR47432">
    <property type="entry name" value="CELL WALL ASSEMBLY REGULATOR SMI1"/>
    <property type="match status" value="1"/>
</dbReference>
<evidence type="ECO:0000313" key="4">
    <source>
        <dbReference type="Proteomes" id="UP000832034"/>
    </source>
</evidence>
<dbReference type="InterPro" id="IPR018958">
    <property type="entry name" value="Knr4/Smi1-like_dom"/>
</dbReference>
<dbReference type="EMBL" id="CP091512">
    <property type="protein sequence ID" value="UOO91698.1"/>
    <property type="molecule type" value="Genomic_DNA"/>
</dbReference>
<dbReference type="RefSeq" id="WP_019958707.1">
    <property type="nucleotide sequence ID" value="NZ_CP091512.1"/>
</dbReference>
<feature type="region of interest" description="Disordered" evidence="1">
    <location>
        <begin position="246"/>
        <end position="272"/>
    </location>
</feature>
<dbReference type="InterPro" id="IPR037883">
    <property type="entry name" value="Knr4/Smi1-like_sf"/>
</dbReference>
<dbReference type="SMART" id="SM00860">
    <property type="entry name" value="SMI1_KNR4"/>
    <property type="match status" value="1"/>
</dbReference>